<dbReference type="Proteomes" id="UP000230423">
    <property type="component" value="Unassembled WGS sequence"/>
</dbReference>
<dbReference type="PANTHER" id="PTHR24171:SF11">
    <property type="entry name" value="26S PROTEASOME NON-ATPASE REGULATORY SUBUNIT 10"/>
    <property type="match status" value="1"/>
</dbReference>
<dbReference type="PANTHER" id="PTHR24171">
    <property type="entry name" value="ANKYRIN REPEAT DOMAIN-CONTAINING PROTEIN 39-RELATED"/>
    <property type="match status" value="1"/>
</dbReference>
<reference evidence="4 5" key="1">
    <citation type="submission" date="2015-09" db="EMBL/GenBank/DDBJ databases">
        <title>Draft genome of the parasitic nematode Teladorsagia circumcincta isolate WARC Sus (inbred).</title>
        <authorList>
            <person name="Mitreva M."/>
        </authorList>
    </citation>
    <scope>NUCLEOTIDE SEQUENCE [LARGE SCALE GENOMIC DNA]</scope>
    <source>
        <strain evidence="4 5">S</strain>
    </source>
</reference>
<organism evidence="4 5">
    <name type="scientific">Teladorsagia circumcincta</name>
    <name type="common">Brown stomach worm</name>
    <name type="synonym">Ostertagia circumcincta</name>
    <dbReference type="NCBI Taxonomy" id="45464"/>
    <lineage>
        <taxon>Eukaryota</taxon>
        <taxon>Metazoa</taxon>
        <taxon>Ecdysozoa</taxon>
        <taxon>Nematoda</taxon>
        <taxon>Chromadorea</taxon>
        <taxon>Rhabditida</taxon>
        <taxon>Rhabditina</taxon>
        <taxon>Rhabditomorpha</taxon>
        <taxon>Strongyloidea</taxon>
        <taxon>Trichostrongylidae</taxon>
        <taxon>Teladorsagia</taxon>
    </lineage>
</organism>
<proteinExistence type="predicted"/>
<dbReference type="OrthoDB" id="5806726at2759"/>
<dbReference type="SUPFAM" id="SSF48403">
    <property type="entry name" value="Ankyrin repeat"/>
    <property type="match status" value="1"/>
</dbReference>
<keyword evidence="5" id="KW-1185">Reference proteome</keyword>
<dbReference type="SMART" id="SM00248">
    <property type="entry name" value="ANK"/>
    <property type="match status" value="2"/>
</dbReference>
<feature type="non-terminal residue" evidence="4">
    <location>
        <position position="1"/>
    </location>
</feature>
<dbReference type="PROSITE" id="PS50297">
    <property type="entry name" value="ANK_REP_REGION"/>
    <property type="match status" value="1"/>
</dbReference>
<sequence length="146" mass="15637">NGRLCQLISSGVSVDSIDSKQSRNTLLNWASDFSTVDIVRTLCDGGANVNLPNAKGETPLFTAVRRGDEQIVRQLLASGADPSKKTDKGDDAFSIATAKGGALLPLLSMDKLARTVRRTQSVESVEYDRASITSSEAISSQLFMDK</sequence>
<evidence type="ECO:0000256" key="2">
    <source>
        <dbReference type="ARBA" id="ARBA00023043"/>
    </source>
</evidence>
<keyword evidence="2 3" id="KW-0040">ANK repeat</keyword>
<keyword evidence="1" id="KW-0677">Repeat</keyword>
<dbReference type="GO" id="GO:0031436">
    <property type="term" value="C:BRCA1-BARD1 complex"/>
    <property type="evidence" value="ECO:0007669"/>
    <property type="project" value="TreeGrafter"/>
</dbReference>
<dbReference type="AlphaFoldDB" id="A0A2G9TU98"/>
<dbReference type="InterPro" id="IPR036770">
    <property type="entry name" value="Ankyrin_rpt-contain_sf"/>
</dbReference>
<dbReference type="GO" id="GO:0070531">
    <property type="term" value="C:BRCA1-A complex"/>
    <property type="evidence" value="ECO:0007669"/>
    <property type="project" value="TreeGrafter"/>
</dbReference>
<dbReference type="PROSITE" id="PS50088">
    <property type="entry name" value="ANK_REPEAT"/>
    <property type="match status" value="1"/>
</dbReference>
<protein>
    <submittedName>
        <fullName evidence="4">Ankyrin repeat protein</fullName>
    </submittedName>
</protein>
<dbReference type="Gene3D" id="1.25.40.20">
    <property type="entry name" value="Ankyrin repeat-containing domain"/>
    <property type="match status" value="1"/>
</dbReference>
<dbReference type="GO" id="GO:0085020">
    <property type="term" value="P:protein K6-linked ubiquitination"/>
    <property type="evidence" value="ECO:0007669"/>
    <property type="project" value="TreeGrafter"/>
</dbReference>
<feature type="repeat" description="ANK" evidence="3">
    <location>
        <begin position="55"/>
        <end position="87"/>
    </location>
</feature>
<dbReference type="Pfam" id="PF12796">
    <property type="entry name" value="Ank_2"/>
    <property type="match status" value="1"/>
</dbReference>
<gene>
    <name evidence="4" type="ORF">TELCIR_16873</name>
</gene>
<dbReference type="InterPro" id="IPR002110">
    <property type="entry name" value="Ankyrin_rpt"/>
</dbReference>
<evidence type="ECO:0000313" key="4">
    <source>
        <dbReference type="EMBL" id="PIO61599.1"/>
    </source>
</evidence>
<dbReference type="EMBL" id="KZ353333">
    <property type="protein sequence ID" value="PIO61599.1"/>
    <property type="molecule type" value="Genomic_DNA"/>
</dbReference>
<evidence type="ECO:0000256" key="3">
    <source>
        <dbReference type="PROSITE-ProRule" id="PRU00023"/>
    </source>
</evidence>
<accession>A0A2G9TU98</accession>
<evidence type="ECO:0000256" key="1">
    <source>
        <dbReference type="ARBA" id="ARBA00022737"/>
    </source>
</evidence>
<name>A0A2G9TU98_TELCI</name>
<evidence type="ECO:0000313" key="5">
    <source>
        <dbReference type="Proteomes" id="UP000230423"/>
    </source>
</evidence>
<dbReference type="GO" id="GO:0004842">
    <property type="term" value="F:ubiquitin-protein transferase activity"/>
    <property type="evidence" value="ECO:0007669"/>
    <property type="project" value="TreeGrafter"/>
</dbReference>